<dbReference type="PANTHER" id="PTHR37917:SF9">
    <property type="entry name" value="RHOPTRY PROTEIN"/>
    <property type="match status" value="1"/>
</dbReference>
<dbReference type="AlphaFoldDB" id="A8XQ78"/>
<dbReference type="InParanoid" id="A8XQ78"/>
<sequence length="204" mass="19563">MKSSGRKSGRFWSDLLKTEHAGAGSRGPGNGTGAIRFGDHDLDAGTGAVGTRAVEAGFGAGGIGIGAGGGRIGAGGGEIGAGGSGIGAGGGGIGAGGGGIGDGGDGIGAVGRVIGAGGDGIGACGGGIGVRGGEIRSGGGGIGAGDKNLDFLHIREERNSENRQFSSFSWRAGSGVFGAGSWNTSTTSWLILMIQLKHFYTDIQ</sequence>
<accession>A8XQ78</accession>
<organism evidence="1 2">
    <name type="scientific">Caenorhabditis briggsae</name>
    <dbReference type="NCBI Taxonomy" id="6238"/>
    <lineage>
        <taxon>Eukaryota</taxon>
        <taxon>Metazoa</taxon>
        <taxon>Ecdysozoa</taxon>
        <taxon>Nematoda</taxon>
        <taxon>Chromadorea</taxon>
        <taxon>Rhabditida</taxon>
        <taxon>Rhabditina</taxon>
        <taxon>Rhabditomorpha</taxon>
        <taxon>Rhabditoidea</taxon>
        <taxon>Rhabditidae</taxon>
        <taxon>Peloderinae</taxon>
        <taxon>Caenorhabditis</taxon>
    </lineage>
</organism>
<reference evidence="1 2" key="2">
    <citation type="journal article" date="2011" name="PLoS Genet.">
        <title>Caenorhabditis briggsae recombinant inbred line genotypes reveal inter-strain incompatibility and the evolution of recombination.</title>
        <authorList>
            <person name="Ross J.A."/>
            <person name="Koboldt D.C."/>
            <person name="Staisch J.E."/>
            <person name="Chamberlin H.M."/>
            <person name="Gupta B.P."/>
            <person name="Miller R.D."/>
            <person name="Baird S.E."/>
            <person name="Haag E.S."/>
        </authorList>
    </citation>
    <scope>NUCLEOTIDE SEQUENCE [LARGE SCALE GENOMIC DNA]</scope>
    <source>
        <strain evidence="1 2">AF16</strain>
    </source>
</reference>
<evidence type="ECO:0000313" key="1">
    <source>
        <dbReference type="EMBL" id="CAP34804.1"/>
    </source>
</evidence>
<dbReference type="CTD" id="8590877"/>
<dbReference type="RefSeq" id="XP_002648865.1">
    <property type="nucleotide sequence ID" value="XM_002648819.1"/>
</dbReference>
<protein>
    <submittedName>
        <fullName evidence="1">Protein CBG16993</fullName>
    </submittedName>
</protein>
<dbReference type="KEGG" id="cbr:CBG_16993"/>
<dbReference type="PANTHER" id="PTHR37917">
    <property type="entry name" value="PROTEIN CBG03580"/>
    <property type="match status" value="1"/>
</dbReference>
<evidence type="ECO:0000313" key="3">
    <source>
        <dbReference type="WormBase" id="CBG16993"/>
    </source>
</evidence>
<name>A8XQ78_CAEBR</name>
<dbReference type="OMA" id="FGAGSWN"/>
<dbReference type="WormBase" id="CBG16993">
    <property type="protein sequence ID" value="CBP40778"/>
    <property type="gene ID" value="WBGene00036773"/>
</dbReference>
<evidence type="ECO:0000313" key="2">
    <source>
        <dbReference type="Proteomes" id="UP000008549"/>
    </source>
</evidence>
<dbReference type="HOGENOM" id="CLU_1344324_0_0_1"/>
<dbReference type="Proteomes" id="UP000008549">
    <property type="component" value="Unassembled WGS sequence"/>
</dbReference>
<dbReference type="EMBL" id="HE601109">
    <property type="protein sequence ID" value="CAP34804.1"/>
    <property type="molecule type" value="Genomic_DNA"/>
</dbReference>
<gene>
    <name evidence="1 3" type="ORF">CBG16993</name>
    <name evidence="1" type="ORF">CBG_16993</name>
</gene>
<reference evidence="1 2" key="1">
    <citation type="journal article" date="2003" name="PLoS Biol.">
        <title>The genome sequence of Caenorhabditis briggsae: a platform for comparative genomics.</title>
        <authorList>
            <person name="Stein L.D."/>
            <person name="Bao Z."/>
            <person name="Blasiar D."/>
            <person name="Blumenthal T."/>
            <person name="Brent M.R."/>
            <person name="Chen N."/>
            <person name="Chinwalla A."/>
            <person name="Clarke L."/>
            <person name="Clee C."/>
            <person name="Coghlan A."/>
            <person name="Coulson A."/>
            <person name="D'Eustachio P."/>
            <person name="Fitch D.H."/>
            <person name="Fulton L.A."/>
            <person name="Fulton R.E."/>
            <person name="Griffiths-Jones S."/>
            <person name="Harris T.W."/>
            <person name="Hillier L.W."/>
            <person name="Kamath R."/>
            <person name="Kuwabara P.E."/>
            <person name="Mardis E.R."/>
            <person name="Marra M.A."/>
            <person name="Miner T.L."/>
            <person name="Minx P."/>
            <person name="Mullikin J.C."/>
            <person name="Plumb R.W."/>
            <person name="Rogers J."/>
            <person name="Schein J.E."/>
            <person name="Sohrmann M."/>
            <person name="Spieth J."/>
            <person name="Stajich J.E."/>
            <person name="Wei C."/>
            <person name="Willey D."/>
            <person name="Wilson R.K."/>
            <person name="Durbin R."/>
            <person name="Waterston R.H."/>
        </authorList>
    </citation>
    <scope>NUCLEOTIDE SEQUENCE [LARGE SCALE GENOMIC DNA]</scope>
    <source>
        <strain evidence="1 2">AF16</strain>
    </source>
</reference>
<dbReference type="GeneID" id="8590877"/>
<proteinExistence type="predicted"/>
<keyword evidence="2" id="KW-1185">Reference proteome</keyword>